<accession>G5S5I2</accession>
<proteinExistence type="predicted"/>
<dbReference type="PATRIC" id="fig|913084.3.peg.5053"/>
<reference evidence="1 2" key="1">
    <citation type="journal article" date="2011" name="BMC Genomics">
        <title>Genome sequencing reveals diversification of virulence factor content and possible host adaptation in distinct subpopulations of Salmonella enterica.</title>
        <authorList>
            <person name="den Bakker H.C."/>
            <person name="Moreno Switt A.I."/>
            <person name="Govoni G."/>
            <person name="Cummings C.A."/>
            <person name="Ranieri M.L."/>
            <person name="Degoricija L."/>
            <person name="Hoelzer K."/>
            <person name="Rodriguez-Rivera L.D."/>
            <person name="Brown S."/>
            <person name="Bolchacova E."/>
            <person name="Furtado M.R."/>
            <person name="Wiedmann M."/>
        </authorList>
    </citation>
    <scope>NUCLEOTIDE SEQUENCE [LARGE SCALE GENOMIC DNA]</scope>
    <source>
        <strain evidence="1 2">R8-2977</strain>
    </source>
</reference>
<protein>
    <submittedName>
        <fullName evidence="1">Uncharacterized protein</fullName>
    </submittedName>
</protein>
<comment type="caution">
    <text evidence="1">The sequence shown here is derived from an EMBL/GenBank/DDBJ whole genome shotgun (WGS) entry which is preliminary data.</text>
</comment>
<evidence type="ECO:0000313" key="1">
    <source>
        <dbReference type="EMBL" id="EHC95727.1"/>
    </source>
</evidence>
<evidence type="ECO:0000313" key="2">
    <source>
        <dbReference type="Proteomes" id="UP000004776"/>
    </source>
</evidence>
<dbReference type="Proteomes" id="UP000004776">
    <property type="component" value="Unassembled WGS sequence"/>
</dbReference>
<name>G5S5I2_SALET</name>
<organism evidence="1 2">
    <name type="scientific">Salmonella enterica subsp. enterica serovar Urbana str. R8-2977</name>
    <dbReference type="NCBI Taxonomy" id="913084"/>
    <lineage>
        <taxon>Bacteria</taxon>
        <taxon>Pseudomonadati</taxon>
        <taxon>Pseudomonadota</taxon>
        <taxon>Gammaproteobacteria</taxon>
        <taxon>Enterobacterales</taxon>
        <taxon>Enterobacteriaceae</taxon>
        <taxon>Salmonella</taxon>
    </lineage>
</organism>
<sequence length="42" mass="4560">MVSLVTDSLCLASLSVRCTSFANVTPTLACEKLAEIHDLYFP</sequence>
<gene>
    <name evidence="1" type="ORF">LTSEURB_6791</name>
</gene>
<dbReference type="AlphaFoldDB" id="G5S5I2"/>
<dbReference type="EMBL" id="AFCW01002489">
    <property type="protein sequence ID" value="EHC95727.1"/>
    <property type="molecule type" value="Genomic_DNA"/>
</dbReference>